<dbReference type="PaxDb" id="8022-A0A060YEL0"/>
<dbReference type="GO" id="GO:0050811">
    <property type="term" value="F:GABA receptor binding"/>
    <property type="evidence" value="ECO:0007669"/>
    <property type="project" value="TreeGrafter"/>
</dbReference>
<feature type="compositionally biased region" description="Polar residues" evidence="1">
    <location>
        <begin position="35"/>
        <end position="55"/>
    </location>
</feature>
<accession>A0A060YEL0</accession>
<dbReference type="GO" id="GO:0019900">
    <property type="term" value="F:kinase binding"/>
    <property type="evidence" value="ECO:0007669"/>
    <property type="project" value="InterPro"/>
</dbReference>
<proteinExistence type="predicted"/>
<gene>
    <name evidence="2" type="ORF">GSONMT00019685001</name>
</gene>
<organism evidence="2 3">
    <name type="scientific">Oncorhynchus mykiss</name>
    <name type="common">Rainbow trout</name>
    <name type="synonym">Salmo gairdneri</name>
    <dbReference type="NCBI Taxonomy" id="8022"/>
    <lineage>
        <taxon>Eukaryota</taxon>
        <taxon>Metazoa</taxon>
        <taxon>Chordata</taxon>
        <taxon>Craniata</taxon>
        <taxon>Vertebrata</taxon>
        <taxon>Euteleostomi</taxon>
        <taxon>Actinopterygii</taxon>
        <taxon>Neopterygii</taxon>
        <taxon>Teleostei</taxon>
        <taxon>Protacanthopterygii</taxon>
        <taxon>Salmoniformes</taxon>
        <taxon>Salmonidae</taxon>
        <taxon>Salmoninae</taxon>
        <taxon>Oncorhynchus</taxon>
    </lineage>
</organism>
<dbReference type="GO" id="GO:0008017">
    <property type="term" value="F:microtubule binding"/>
    <property type="evidence" value="ECO:0007669"/>
    <property type="project" value="InterPro"/>
</dbReference>
<dbReference type="PANTHER" id="PTHR18935">
    <property type="entry name" value="GOLGIN SUBFAMILY A MEMBER 4-LIKE ISOFORM X1"/>
    <property type="match status" value="1"/>
</dbReference>
<feature type="compositionally biased region" description="Basic and acidic residues" evidence="1">
    <location>
        <begin position="18"/>
        <end position="34"/>
    </location>
</feature>
<evidence type="ECO:0000313" key="2">
    <source>
        <dbReference type="EMBL" id="CDQ89957.1"/>
    </source>
</evidence>
<sequence>MSKKNNDLLQTLQRMEEKLKNLSRENAEMKENVRSRSQQPHPQQLKRPTSLTDLSQAHEEQEVEFLKLQVAEQQGIIDELSQECDRLMLCKKTRRKPLKLPPKVRLLLPLPFCVFYSVSLLCSMSPVTHCWSSGVVNKQ</sequence>
<dbReference type="Proteomes" id="UP000193380">
    <property type="component" value="Unassembled WGS sequence"/>
</dbReference>
<dbReference type="PANTHER" id="PTHR18935:SF6">
    <property type="entry name" value="JANUS KINASE AND MICROTUBULE-INTERACTING PROTEIN 1"/>
    <property type="match status" value="1"/>
</dbReference>
<feature type="region of interest" description="Disordered" evidence="1">
    <location>
        <begin position="18"/>
        <end position="58"/>
    </location>
</feature>
<reference evidence="2" key="1">
    <citation type="journal article" date="2014" name="Nat. Commun.">
        <title>The rainbow trout genome provides novel insights into evolution after whole-genome duplication in vertebrates.</title>
        <authorList>
            <person name="Berthelot C."/>
            <person name="Brunet F."/>
            <person name="Chalopin D."/>
            <person name="Juanchich A."/>
            <person name="Bernard M."/>
            <person name="Noel B."/>
            <person name="Bento P."/>
            <person name="Da Silva C."/>
            <person name="Labadie K."/>
            <person name="Alberti A."/>
            <person name="Aury J.M."/>
            <person name="Louis A."/>
            <person name="Dehais P."/>
            <person name="Bardou P."/>
            <person name="Montfort J."/>
            <person name="Klopp C."/>
            <person name="Cabau C."/>
            <person name="Gaspin C."/>
            <person name="Thorgaard G.H."/>
            <person name="Boussaha M."/>
            <person name="Quillet E."/>
            <person name="Guyomard R."/>
            <person name="Galiana D."/>
            <person name="Bobe J."/>
            <person name="Volff J.N."/>
            <person name="Genet C."/>
            <person name="Wincker P."/>
            <person name="Jaillon O."/>
            <person name="Roest Crollius H."/>
            <person name="Guiguen Y."/>
        </authorList>
    </citation>
    <scope>NUCLEOTIDE SEQUENCE [LARGE SCALE GENOMIC DNA]</scope>
</reference>
<evidence type="ECO:0000313" key="3">
    <source>
        <dbReference type="Proteomes" id="UP000193380"/>
    </source>
</evidence>
<dbReference type="EMBL" id="FR910012">
    <property type="protein sequence ID" value="CDQ89957.1"/>
    <property type="molecule type" value="Genomic_DNA"/>
</dbReference>
<reference evidence="2" key="2">
    <citation type="submission" date="2014-03" db="EMBL/GenBank/DDBJ databases">
        <authorList>
            <person name="Genoscope - CEA"/>
        </authorList>
    </citation>
    <scope>NUCLEOTIDE SEQUENCE</scope>
</reference>
<dbReference type="STRING" id="8022.A0A060YEL0"/>
<name>A0A060YEL0_ONCMY</name>
<dbReference type="AlphaFoldDB" id="A0A060YEL0"/>
<protein>
    <submittedName>
        <fullName evidence="2">Uncharacterized protein</fullName>
    </submittedName>
</protein>
<evidence type="ECO:0000256" key="1">
    <source>
        <dbReference type="SAM" id="MobiDB-lite"/>
    </source>
</evidence>
<dbReference type="InterPro" id="IPR024836">
    <property type="entry name" value="JAKMIP"/>
</dbReference>